<dbReference type="InterPro" id="IPR042100">
    <property type="entry name" value="Bug_dom1"/>
</dbReference>
<dbReference type="RefSeq" id="WP_257022219.1">
    <property type="nucleotide sequence ID" value="NZ_JACBYR010000001.1"/>
</dbReference>
<proteinExistence type="predicted"/>
<sequence length="73" mass="7776">MIHRIVTMELLVGSVVVSKGPADGHTLLMGATGPISINPATYRNVSYAPQKDFVPISLVASFPLVVSTNAIRR</sequence>
<keyword evidence="1" id="KW-0675">Receptor</keyword>
<organism evidence="1 2">
    <name type="scientific">Pigmentiphaga litoralis</name>
    <dbReference type="NCBI Taxonomy" id="516702"/>
    <lineage>
        <taxon>Bacteria</taxon>
        <taxon>Pseudomonadati</taxon>
        <taxon>Pseudomonadota</taxon>
        <taxon>Betaproteobacteria</taxon>
        <taxon>Burkholderiales</taxon>
        <taxon>Alcaligenaceae</taxon>
        <taxon>Pigmentiphaga</taxon>
    </lineage>
</organism>
<comment type="caution">
    <text evidence="1">The sequence shown here is derived from an EMBL/GenBank/DDBJ whole genome shotgun (WGS) entry which is preliminary data.</text>
</comment>
<name>A0A7Y9IRR3_9BURK</name>
<dbReference type="Gene3D" id="3.40.190.150">
    <property type="entry name" value="Bordetella uptake gene, domain 1"/>
    <property type="match status" value="1"/>
</dbReference>
<evidence type="ECO:0000313" key="1">
    <source>
        <dbReference type="EMBL" id="NYE81789.1"/>
    </source>
</evidence>
<keyword evidence="2" id="KW-1185">Reference proteome</keyword>
<dbReference type="Proteomes" id="UP000542125">
    <property type="component" value="Unassembled WGS sequence"/>
</dbReference>
<protein>
    <submittedName>
        <fullName evidence="1">Tripartite-type tricarboxylate transporter receptor subunit TctC</fullName>
    </submittedName>
</protein>
<reference evidence="1 2" key="1">
    <citation type="submission" date="2020-07" db="EMBL/GenBank/DDBJ databases">
        <title>Genomic Encyclopedia of Type Strains, Phase IV (KMG-V): Genome sequencing to study the core and pangenomes of soil and plant-associated prokaryotes.</title>
        <authorList>
            <person name="Whitman W."/>
        </authorList>
    </citation>
    <scope>NUCLEOTIDE SEQUENCE [LARGE SCALE GENOMIC DNA]</scope>
    <source>
        <strain evidence="1 2">SAS40</strain>
    </source>
</reference>
<dbReference type="AlphaFoldDB" id="A0A7Y9IRR3"/>
<dbReference type="EMBL" id="JACBYR010000001">
    <property type="protein sequence ID" value="NYE81789.1"/>
    <property type="molecule type" value="Genomic_DNA"/>
</dbReference>
<evidence type="ECO:0000313" key="2">
    <source>
        <dbReference type="Proteomes" id="UP000542125"/>
    </source>
</evidence>
<accession>A0A7Y9IRR3</accession>
<gene>
    <name evidence="1" type="ORF">FHW18_001060</name>
</gene>